<evidence type="ECO:0000256" key="3">
    <source>
        <dbReference type="ARBA" id="ARBA00023052"/>
    </source>
</evidence>
<dbReference type="KEGG" id="bwa:HLV38_00160"/>
<keyword evidence="3" id="KW-0786">Thiamine pyrophosphate</keyword>
<dbReference type="PANTHER" id="PTHR47514">
    <property type="entry name" value="TRANSKETOLASE N-TERMINAL SECTION-RELATED"/>
    <property type="match status" value="1"/>
</dbReference>
<organism evidence="5 6">
    <name type="scientific">Berryella wangjianweii</name>
    <dbReference type="NCBI Taxonomy" id="2734634"/>
    <lineage>
        <taxon>Bacteria</taxon>
        <taxon>Bacillati</taxon>
        <taxon>Actinomycetota</taxon>
        <taxon>Coriobacteriia</taxon>
        <taxon>Eggerthellales</taxon>
        <taxon>Eggerthellaceae</taxon>
        <taxon>Berryella</taxon>
    </lineage>
</organism>
<reference evidence="6" key="1">
    <citation type="submission" date="2020-05" db="EMBL/GenBank/DDBJ databases">
        <title>Novel species in genus Nocardioides.</title>
        <authorList>
            <person name="Zhang G."/>
        </authorList>
    </citation>
    <scope>NUCLEOTIDE SEQUENCE [LARGE SCALE GENOMIC DNA]</scope>
    <source>
        <strain evidence="6">zg-1050</strain>
    </source>
</reference>
<dbReference type="Pfam" id="PF00456">
    <property type="entry name" value="Transketolase_N"/>
    <property type="match status" value="1"/>
</dbReference>
<dbReference type="CDD" id="cd02012">
    <property type="entry name" value="TPP_TK"/>
    <property type="match status" value="1"/>
</dbReference>
<dbReference type="InterPro" id="IPR005474">
    <property type="entry name" value="Transketolase_N"/>
</dbReference>
<evidence type="ECO:0000313" key="6">
    <source>
        <dbReference type="Proteomes" id="UP000503297"/>
    </source>
</evidence>
<protein>
    <submittedName>
        <fullName evidence="5">Transketolase</fullName>
    </submittedName>
</protein>
<dbReference type="InterPro" id="IPR029061">
    <property type="entry name" value="THDP-binding"/>
</dbReference>
<evidence type="ECO:0000256" key="2">
    <source>
        <dbReference type="ARBA" id="ARBA00007131"/>
    </source>
</evidence>
<sequence length="278" mass="29116">MDLQQLEERSREMRASILRSVAAAGSGHPGGSLSCIDVLCALYFGGVLHHDPANPDDPARDRFVMSKGHAAPALYAALAHSGYFPVDELLTLRKLGTRLQGHPDCQLLPGVEVSTGSLGQGLSIAAGMAAGLRLDGSDATVFTLMGDGECQEGQVWEAAMFAAHQGLDNLVAVIDRNELQIDGFTADVCDPGDLAQKLASFGWAVSEVDGHDIAAVLDALTRAKAARAGRPSAIVAHTVKGKGVSFMENQAGWHGKAPNAEQLACALNELGFDDSMEA</sequence>
<dbReference type="GO" id="GO:0000287">
    <property type="term" value="F:magnesium ion binding"/>
    <property type="evidence" value="ECO:0007669"/>
    <property type="project" value="UniProtKB-ARBA"/>
</dbReference>
<name>A0A6M8J3X6_9ACTN</name>
<accession>A0A6M8J3X6</accession>
<dbReference type="SUPFAM" id="SSF52518">
    <property type="entry name" value="Thiamin diphosphate-binding fold (THDP-binding)"/>
    <property type="match status" value="1"/>
</dbReference>
<dbReference type="Gene3D" id="3.40.50.970">
    <property type="match status" value="1"/>
</dbReference>
<dbReference type="EMBL" id="CP053716">
    <property type="protein sequence ID" value="QKF06706.1"/>
    <property type="molecule type" value="Genomic_DNA"/>
</dbReference>
<evidence type="ECO:0000313" key="5">
    <source>
        <dbReference type="EMBL" id="QKF06706.1"/>
    </source>
</evidence>
<comment type="similarity">
    <text evidence="2">Belongs to the transketolase family.</text>
</comment>
<dbReference type="AlphaFoldDB" id="A0A6M8J3X6"/>
<keyword evidence="6" id="KW-1185">Reference proteome</keyword>
<feature type="domain" description="Transketolase N-terminal" evidence="4">
    <location>
        <begin position="13"/>
        <end position="274"/>
    </location>
</feature>
<gene>
    <name evidence="5" type="ORF">HLV38_00160</name>
</gene>
<proteinExistence type="inferred from homology"/>
<comment type="cofactor">
    <cofactor evidence="1">
        <name>thiamine diphosphate</name>
        <dbReference type="ChEBI" id="CHEBI:58937"/>
    </cofactor>
</comment>
<dbReference type="Proteomes" id="UP000503297">
    <property type="component" value="Chromosome"/>
</dbReference>
<evidence type="ECO:0000256" key="1">
    <source>
        <dbReference type="ARBA" id="ARBA00001964"/>
    </source>
</evidence>
<dbReference type="PANTHER" id="PTHR47514:SF1">
    <property type="entry name" value="TRANSKETOLASE N-TERMINAL SECTION-RELATED"/>
    <property type="match status" value="1"/>
</dbReference>
<evidence type="ECO:0000259" key="4">
    <source>
        <dbReference type="Pfam" id="PF00456"/>
    </source>
</evidence>
<dbReference type="RefSeq" id="WP_173163346.1">
    <property type="nucleotide sequence ID" value="NZ_CP053716.1"/>
</dbReference>